<dbReference type="InterPro" id="IPR038461">
    <property type="entry name" value="Schlafen_AlbA_2_dom_sf"/>
</dbReference>
<dbReference type="PANTHER" id="PTHR30595:SF6">
    <property type="entry name" value="SCHLAFEN ALBA-2 DOMAIN-CONTAINING PROTEIN"/>
    <property type="match status" value="1"/>
</dbReference>
<dbReference type="PANTHER" id="PTHR30595">
    <property type="entry name" value="GLPR-RELATED TRANSCRIPTIONAL REPRESSOR"/>
    <property type="match status" value="1"/>
</dbReference>
<sequence length="419" mass="47428">MIEKIVNTVCSEYGLRLTSLSELTLKVNLPDASLERGFIEQDNSLYLPLNEERQAFSSLSDVEVEFRAYIQFVLNPERVSAEYLADFFNNSLGMRIRKAWIRTDFIRESESQFNLHESVLDSLHGSVEAPSRRTRFSGEYGFPETAPITGGFAGRDSVEDICTELDGSIDLFPGQAASIPARNSQSIETGIDFLMHSKLYLPDLQAQIKILEIKDLTETLISQLTLFKHRLSTYPKNLTHIQEKLELINEAIKLANDSDYILELIRRGEGKKLEFKSTLRMNLMTGKPDWSVEHAVLKTIVAYVNTDGGILLVGVSNTGEVLGIESDNFLNEDKFLLHFKQLLKQHIGLAYASLIDYALVPVNGKKILKIDCQKSDDPVFLKSGKEEEFYIRIGPSSERLTGSDLLEYVNRRYGRSRIN</sequence>
<dbReference type="HOGENOM" id="CLU_643423_0_0_2"/>
<dbReference type="RefSeq" id="WP_048166197.1">
    <property type="nucleotide sequence ID" value="NZ_CP009502.1"/>
</dbReference>
<dbReference type="KEGG" id="mthe:MSTHC_0544"/>
<dbReference type="EMBL" id="CP009502">
    <property type="protein sequence ID" value="AKB14862.1"/>
    <property type="molecule type" value="Genomic_DNA"/>
</dbReference>
<dbReference type="PATRIC" id="fig|1434121.4.peg.679"/>
<dbReference type="GeneID" id="41601817"/>
<organism evidence="2 3">
    <name type="scientific">Methanosarcina thermophila CHTI-55</name>
    <dbReference type="NCBI Taxonomy" id="1434121"/>
    <lineage>
        <taxon>Archaea</taxon>
        <taxon>Methanobacteriati</taxon>
        <taxon>Methanobacteriota</taxon>
        <taxon>Stenosarchaea group</taxon>
        <taxon>Methanomicrobia</taxon>
        <taxon>Methanosarcinales</taxon>
        <taxon>Methanosarcinaceae</taxon>
        <taxon>Methanosarcina</taxon>
    </lineage>
</organism>
<evidence type="ECO:0000259" key="1">
    <source>
        <dbReference type="Pfam" id="PF04326"/>
    </source>
</evidence>
<proteinExistence type="predicted"/>
<dbReference type="InterPro" id="IPR007421">
    <property type="entry name" value="Schlafen_AlbA_2_dom"/>
</dbReference>
<dbReference type="Gene3D" id="3.30.950.30">
    <property type="entry name" value="Schlafen, AAA domain"/>
    <property type="match status" value="1"/>
</dbReference>
<evidence type="ECO:0000313" key="2">
    <source>
        <dbReference type="EMBL" id="AKB14862.1"/>
    </source>
</evidence>
<dbReference type="Pfam" id="PF04326">
    <property type="entry name" value="SLFN_AlbA_2"/>
    <property type="match status" value="1"/>
</dbReference>
<reference evidence="2 3" key="1">
    <citation type="submission" date="2014-07" db="EMBL/GenBank/DDBJ databases">
        <title>Methanogenic archaea and the global carbon cycle.</title>
        <authorList>
            <person name="Henriksen J.R."/>
            <person name="Luke J."/>
            <person name="Reinhart S."/>
            <person name="Benedict M.N."/>
            <person name="Youngblut N.D."/>
            <person name="Metcalf M.E."/>
            <person name="Whitaker R.J."/>
            <person name="Metcalf W.W."/>
        </authorList>
    </citation>
    <scope>NUCLEOTIDE SEQUENCE [LARGE SCALE GENOMIC DNA]</scope>
    <source>
        <strain evidence="2 3">CHTI-55</strain>
    </source>
</reference>
<dbReference type="AlphaFoldDB" id="A0A0E3KQU9"/>
<accession>A0A0E3KQU9</accession>
<feature type="domain" description="Schlafen AlbA-2" evidence="1">
    <location>
        <begin position="269"/>
        <end position="400"/>
    </location>
</feature>
<protein>
    <recommendedName>
        <fullName evidence="1">Schlafen AlbA-2 domain-containing protein</fullName>
    </recommendedName>
</protein>
<gene>
    <name evidence="2" type="ORF">MSTHC_0544</name>
</gene>
<name>A0A0E3KQU9_METTE</name>
<evidence type="ECO:0000313" key="3">
    <source>
        <dbReference type="Proteomes" id="UP000056925"/>
    </source>
</evidence>
<dbReference type="Proteomes" id="UP000056925">
    <property type="component" value="Chromosome"/>
</dbReference>